<protein>
    <submittedName>
        <fullName evidence="2">Uncharacterized protein</fullName>
    </submittedName>
</protein>
<dbReference type="Proteomes" id="UP001225605">
    <property type="component" value="Unassembled WGS sequence"/>
</dbReference>
<organism evidence="2 3">
    <name type="scientific">Saccharothrix yanglingensis</name>
    <dbReference type="NCBI Taxonomy" id="659496"/>
    <lineage>
        <taxon>Bacteria</taxon>
        <taxon>Bacillati</taxon>
        <taxon>Actinomycetota</taxon>
        <taxon>Actinomycetes</taxon>
        <taxon>Pseudonocardiales</taxon>
        <taxon>Pseudonocardiaceae</taxon>
        <taxon>Saccharothrix</taxon>
    </lineage>
</organism>
<evidence type="ECO:0000313" key="3">
    <source>
        <dbReference type="Proteomes" id="UP001225605"/>
    </source>
</evidence>
<proteinExistence type="predicted"/>
<comment type="caution">
    <text evidence="2">The sequence shown here is derived from an EMBL/GenBank/DDBJ whole genome shotgun (WGS) entry which is preliminary data.</text>
</comment>
<sequence>MWTAAPPASGAAPAATAPAGPAEWRGGRSANGWPVLTAGGAPEFRVEGSGLTVRLAPAAAPVLLHVVRRFLYEVEHRVGPGELTGHVEDRRVAAPYESAYLSGSGIALRPLFYPSGARDGFFEHEKAVVRDILADCEGVVAWGGDLTPVKESHFHVVEPPTSARYLAVAAKLSRWEDAPGRGAGAVSAFDG</sequence>
<dbReference type="EMBL" id="NSDM01000002">
    <property type="protein sequence ID" value="MDQ2583568.1"/>
    <property type="molecule type" value="Genomic_DNA"/>
</dbReference>
<evidence type="ECO:0000256" key="1">
    <source>
        <dbReference type="SAM" id="MobiDB-lite"/>
    </source>
</evidence>
<gene>
    <name evidence="2" type="ORF">CKY47_06140</name>
</gene>
<accession>A0ABU0WUP0</accession>
<evidence type="ECO:0000313" key="2">
    <source>
        <dbReference type="EMBL" id="MDQ2583568.1"/>
    </source>
</evidence>
<keyword evidence="3" id="KW-1185">Reference proteome</keyword>
<feature type="compositionally biased region" description="Low complexity" evidence="1">
    <location>
        <begin position="1"/>
        <end position="22"/>
    </location>
</feature>
<reference evidence="2 3" key="1">
    <citation type="submission" date="2017-06" db="EMBL/GenBank/DDBJ databases">
        <title>Cultured bacterium strain Saccharothrix yanglingensis Hhs.015.</title>
        <authorList>
            <person name="Xia Y."/>
        </authorList>
    </citation>
    <scope>NUCLEOTIDE SEQUENCE [LARGE SCALE GENOMIC DNA]</scope>
    <source>
        <strain evidence="2 3">Hhs.015</strain>
    </source>
</reference>
<name>A0ABU0WUP0_9PSEU</name>
<feature type="region of interest" description="Disordered" evidence="1">
    <location>
        <begin position="1"/>
        <end position="26"/>
    </location>
</feature>